<reference evidence="1" key="1">
    <citation type="journal article" date="2023" name="Nat. Microbiol.">
        <title>Babesia duncani multi-omics identifies virulence factors and drug targets.</title>
        <authorList>
            <person name="Singh P."/>
            <person name="Lonardi S."/>
            <person name="Liang Q."/>
            <person name="Vydyam P."/>
            <person name="Khabirova E."/>
            <person name="Fang T."/>
            <person name="Gihaz S."/>
            <person name="Thekkiniath J."/>
            <person name="Munshi M."/>
            <person name="Abel S."/>
            <person name="Ciampossin L."/>
            <person name="Batugedara G."/>
            <person name="Gupta M."/>
            <person name="Lu X.M."/>
            <person name="Lenz T."/>
            <person name="Chakravarty S."/>
            <person name="Cornillot E."/>
            <person name="Hu Y."/>
            <person name="Ma W."/>
            <person name="Gonzalez L.M."/>
            <person name="Sanchez S."/>
            <person name="Estrada K."/>
            <person name="Sanchez-Flores A."/>
            <person name="Montero E."/>
            <person name="Harb O.S."/>
            <person name="Le Roch K.G."/>
            <person name="Mamoun C.B."/>
        </authorList>
    </citation>
    <scope>NUCLEOTIDE SEQUENCE</scope>
    <source>
        <strain evidence="1">WA1</strain>
    </source>
</reference>
<dbReference type="SUPFAM" id="SSF52540">
    <property type="entry name" value="P-loop containing nucleoside triphosphate hydrolases"/>
    <property type="match status" value="1"/>
</dbReference>
<keyword evidence="2" id="KW-1185">Reference proteome</keyword>
<proteinExistence type="predicted"/>
<comment type="caution">
    <text evidence="1">The sequence shown here is derived from an EMBL/GenBank/DDBJ whole genome shotgun (WGS) entry which is preliminary data.</text>
</comment>
<keyword evidence="1" id="KW-0378">Hydrolase</keyword>
<organism evidence="1 2">
    <name type="scientific">Babesia duncani</name>
    <dbReference type="NCBI Taxonomy" id="323732"/>
    <lineage>
        <taxon>Eukaryota</taxon>
        <taxon>Sar</taxon>
        <taxon>Alveolata</taxon>
        <taxon>Apicomplexa</taxon>
        <taxon>Aconoidasida</taxon>
        <taxon>Piroplasmida</taxon>
        <taxon>Babesiidae</taxon>
        <taxon>Babesia</taxon>
    </lineage>
</organism>
<dbReference type="KEGG" id="bdw:94336354"/>
<sequence length="382" mass="44060">MELWTIIILFQDFLGLDGIIDGAQDILELLRIVRYPNRMDYSEKEHTSTDNNNNYIYPWVSDDTLKDYTPLVNSLNAIFNPPINFSINKHPEDHVGIPIRTCYDAIFERNSSNSQCQQVSDDRLYYLIRYNIHCGAGIAEIAGPSGSGKTTLCIHITQIIGGYSLFIDTCSGIDSFKLQGTKKIIPVALFDCWELIDLLKDFVERIKTRKTIPFCNVLAESVSSLVIDSLWIGKCLKTYQEQQKYYADLSSLLRKISWTYNIAVIVVRNTKSKFSLPQNVEGRLKNDFMFKWKLQCYTHINLDQRNFYKDNTFSFSDSIGTFEFSSNTVPFKSNTIKRSLFIHSCHSDANVLIPFSINLGKIILHEHIDEEDYINPFYQHNL</sequence>
<dbReference type="EMBL" id="JALLKP010000002">
    <property type="protein sequence ID" value="KAK2196807.1"/>
    <property type="molecule type" value="Genomic_DNA"/>
</dbReference>
<evidence type="ECO:0000313" key="2">
    <source>
        <dbReference type="Proteomes" id="UP001214638"/>
    </source>
</evidence>
<evidence type="ECO:0000313" key="1">
    <source>
        <dbReference type="EMBL" id="KAK2196807.1"/>
    </source>
</evidence>
<dbReference type="GO" id="GO:0016787">
    <property type="term" value="F:hydrolase activity"/>
    <property type="evidence" value="ECO:0007669"/>
    <property type="project" value="UniProtKB-KW"/>
</dbReference>
<protein>
    <submittedName>
        <fullName evidence="1">P-loop containing nucleoside triphosphate hydrolase</fullName>
    </submittedName>
</protein>
<accession>A0AAD9PL16</accession>
<dbReference type="Proteomes" id="UP001214638">
    <property type="component" value="Unassembled WGS sequence"/>
</dbReference>
<gene>
    <name evidence="1" type="ORF">BdWA1_002056</name>
</gene>
<dbReference type="RefSeq" id="XP_067803649.1">
    <property type="nucleotide sequence ID" value="XM_067947085.1"/>
</dbReference>
<dbReference type="AlphaFoldDB" id="A0AAD9PL16"/>
<dbReference type="InterPro" id="IPR027417">
    <property type="entry name" value="P-loop_NTPase"/>
</dbReference>
<name>A0AAD9PL16_9APIC</name>
<dbReference type="GeneID" id="94336354"/>
<dbReference type="Gene3D" id="3.40.50.300">
    <property type="entry name" value="P-loop containing nucleotide triphosphate hydrolases"/>
    <property type="match status" value="1"/>
</dbReference>